<feature type="transmembrane region" description="Helical" evidence="2">
    <location>
        <begin position="39"/>
        <end position="60"/>
    </location>
</feature>
<dbReference type="GO" id="GO:0008270">
    <property type="term" value="F:zinc ion binding"/>
    <property type="evidence" value="ECO:0007669"/>
    <property type="project" value="InterPro"/>
</dbReference>
<feature type="region of interest" description="Disordered" evidence="1">
    <location>
        <begin position="157"/>
        <end position="179"/>
    </location>
</feature>
<dbReference type="CDD" id="cd00085">
    <property type="entry name" value="HNHc"/>
    <property type="match status" value="1"/>
</dbReference>
<dbReference type="GO" id="GO:0003676">
    <property type="term" value="F:nucleic acid binding"/>
    <property type="evidence" value="ECO:0007669"/>
    <property type="project" value="InterPro"/>
</dbReference>
<keyword evidence="2" id="KW-0472">Membrane</keyword>
<evidence type="ECO:0000256" key="1">
    <source>
        <dbReference type="SAM" id="MobiDB-lite"/>
    </source>
</evidence>
<gene>
    <name evidence="4" type="ORF">SAMN05444351_2589</name>
</gene>
<dbReference type="STRING" id="1070870.SAMN05444351_2589"/>
<sequence>MHETADPPRVTATASVLEPSDVYGDVVSGVLHEVLGRPWLVALLAVLALVKVVGVGRAVVHGRHPRDPVRRLSRTDRRVVLDRASHRCEHHSLVEGRCRATEDLQADHVHPHSRGGATAVENGQALCRRHNKQKSARVPWDWQLRRLARRRVAYSPPGVPTAVVRRPHRPSEVTSPTPA</sequence>
<dbReference type="InterPro" id="IPR003615">
    <property type="entry name" value="HNH_nuc"/>
</dbReference>
<evidence type="ECO:0000256" key="2">
    <source>
        <dbReference type="SAM" id="Phobius"/>
    </source>
</evidence>
<keyword evidence="5" id="KW-1185">Reference proteome</keyword>
<reference evidence="4 5" key="1">
    <citation type="submission" date="2016-11" db="EMBL/GenBank/DDBJ databases">
        <authorList>
            <person name="Jaros S."/>
            <person name="Januszkiewicz K."/>
            <person name="Wedrychowicz H."/>
        </authorList>
    </citation>
    <scope>NUCLEOTIDE SEQUENCE [LARGE SCALE GENOMIC DNA]</scope>
    <source>
        <strain evidence="4 5">DSM 45408</strain>
    </source>
</reference>
<keyword evidence="2" id="KW-0812">Transmembrane</keyword>
<dbReference type="InterPro" id="IPR002711">
    <property type="entry name" value="HNH"/>
</dbReference>
<organism evidence="4 5">
    <name type="scientific">Geodermatophilus nigrescens</name>
    <dbReference type="NCBI Taxonomy" id="1070870"/>
    <lineage>
        <taxon>Bacteria</taxon>
        <taxon>Bacillati</taxon>
        <taxon>Actinomycetota</taxon>
        <taxon>Actinomycetes</taxon>
        <taxon>Geodermatophilales</taxon>
        <taxon>Geodermatophilaceae</taxon>
        <taxon>Geodermatophilus</taxon>
    </lineage>
</organism>
<evidence type="ECO:0000259" key="3">
    <source>
        <dbReference type="SMART" id="SM00507"/>
    </source>
</evidence>
<keyword evidence="2" id="KW-1133">Transmembrane helix</keyword>
<evidence type="ECO:0000313" key="4">
    <source>
        <dbReference type="EMBL" id="SHG42278.1"/>
    </source>
</evidence>
<keyword evidence="4" id="KW-0378">Hydrolase</keyword>
<keyword evidence="4" id="KW-0540">Nuclease</keyword>
<name>A0A1M5JP32_9ACTN</name>
<feature type="domain" description="HNH nuclease" evidence="3">
    <location>
        <begin position="75"/>
        <end position="132"/>
    </location>
</feature>
<dbReference type="Proteomes" id="UP000184471">
    <property type="component" value="Unassembled WGS sequence"/>
</dbReference>
<proteinExistence type="predicted"/>
<dbReference type="AlphaFoldDB" id="A0A1M5JP32"/>
<keyword evidence="4" id="KW-0255">Endonuclease</keyword>
<accession>A0A1M5JP32</accession>
<dbReference type="GO" id="GO:0004519">
    <property type="term" value="F:endonuclease activity"/>
    <property type="evidence" value="ECO:0007669"/>
    <property type="project" value="UniProtKB-KW"/>
</dbReference>
<protein>
    <submittedName>
        <fullName evidence="4">5-methylcytosine-specific restriction endonuclease McrA</fullName>
    </submittedName>
</protein>
<evidence type="ECO:0000313" key="5">
    <source>
        <dbReference type="Proteomes" id="UP000184471"/>
    </source>
</evidence>
<dbReference type="EMBL" id="FQVX01000002">
    <property type="protein sequence ID" value="SHG42278.1"/>
    <property type="molecule type" value="Genomic_DNA"/>
</dbReference>
<dbReference type="SMART" id="SM00507">
    <property type="entry name" value="HNHc"/>
    <property type="match status" value="1"/>
</dbReference>
<dbReference type="Pfam" id="PF01844">
    <property type="entry name" value="HNH"/>
    <property type="match status" value="1"/>
</dbReference>
<dbReference type="Gene3D" id="1.10.30.50">
    <property type="match status" value="1"/>
</dbReference>